<keyword evidence="1" id="KW-1133">Transmembrane helix</keyword>
<evidence type="ECO:0000313" key="2">
    <source>
        <dbReference type="EMBL" id="KOY80653.1"/>
    </source>
</evidence>
<keyword evidence="3" id="KW-1185">Reference proteome</keyword>
<gene>
    <name evidence="2" type="ORF">ADM90_15755</name>
</gene>
<dbReference type="EMBL" id="LGCI01000010">
    <property type="protein sequence ID" value="KOY80653.1"/>
    <property type="molecule type" value="Genomic_DNA"/>
</dbReference>
<feature type="transmembrane region" description="Helical" evidence="1">
    <location>
        <begin position="9"/>
        <end position="42"/>
    </location>
</feature>
<keyword evidence="1" id="KW-0472">Membrane</keyword>
<organism evidence="2 3">
    <name type="scientific">Lysinibacillus macroides</name>
    <dbReference type="NCBI Taxonomy" id="33935"/>
    <lineage>
        <taxon>Bacteria</taxon>
        <taxon>Bacillati</taxon>
        <taxon>Bacillota</taxon>
        <taxon>Bacilli</taxon>
        <taxon>Bacillales</taxon>
        <taxon>Bacillaceae</taxon>
        <taxon>Lysinibacillus</taxon>
    </lineage>
</organism>
<reference evidence="2 3" key="1">
    <citation type="submission" date="2015-07" db="EMBL/GenBank/DDBJ databases">
        <title>Genome sequencing project for genomic taxonomy and phylogenomics of Bacillus-like bacteria.</title>
        <authorList>
            <person name="Liu B."/>
            <person name="Wang J."/>
            <person name="Zhu Y."/>
            <person name="Liu G."/>
            <person name="Chen Q."/>
            <person name="Chen Z."/>
            <person name="Che J."/>
            <person name="Ge C."/>
            <person name="Shi H."/>
            <person name="Pan Z."/>
            <person name="Liu X."/>
        </authorList>
    </citation>
    <scope>NUCLEOTIDE SEQUENCE [LARGE SCALE GENOMIC DNA]</scope>
    <source>
        <strain evidence="2 3">DSM 54</strain>
    </source>
</reference>
<dbReference type="AlphaFoldDB" id="A0A0M9DHE8"/>
<evidence type="ECO:0000256" key="1">
    <source>
        <dbReference type="SAM" id="Phobius"/>
    </source>
</evidence>
<sequence length="80" mass="9293">MLLLWSMSFVVAIFALVLAVVKCSWIFMLISTITCIPVAAYFWGANNAWQSIGFIPLFLLMLTMAFWFLEKKVIIWRDLK</sequence>
<evidence type="ECO:0000313" key="3">
    <source>
        <dbReference type="Proteomes" id="UP000037977"/>
    </source>
</evidence>
<dbReference type="OrthoDB" id="2892502at2"/>
<accession>A0A0M9DHE8</accession>
<name>A0A0M9DHE8_9BACI</name>
<keyword evidence="1" id="KW-0812">Transmembrane</keyword>
<comment type="caution">
    <text evidence="2">The sequence shown here is derived from an EMBL/GenBank/DDBJ whole genome shotgun (WGS) entry which is preliminary data.</text>
</comment>
<protein>
    <submittedName>
        <fullName evidence="2">Uncharacterized protein</fullName>
    </submittedName>
</protein>
<feature type="transmembrane region" description="Helical" evidence="1">
    <location>
        <begin position="48"/>
        <end position="69"/>
    </location>
</feature>
<dbReference type="PATRIC" id="fig|33935.3.peg.1889"/>
<dbReference type="Proteomes" id="UP000037977">
    <property type="component" value="Unassembled WGS sequence"/>
</dbReference>
<proteinExistence type="predicted"/>
<dbReference type="RefSeq" id="WP_053995896.1">
    <property type="nucleotide sequence ID" value="NZ_CP065643.1"/>
</dbReference>